<keyword evidence="5" id="KW-0472">Membrane</keyword>
<dbReference type="Pfam" id="PF00746">
    <property type="entry name" value="Gram_pos_anchor"/>
    <property type="match status" value="1"/>
</dbReference>
<evidence type="ECO:0000256" key="3">
    <source>
        <dbReference type="ARBA" id="ARBA00022729"/>
    </source>
</evidence>
<name>A0A2T0UMG9_9ACTN</name>
<evidence type="ECO:0000256" key="4">
    <source>
        <dbReference type="ARBA" id="ARBA00023088"/>
    </source>
</evidence>
<keyword evidence="5" id="KW-0812">Transmembrane</keyword>
<feature type="domain" description="Gram-positive cocci surface proteins LPxTG" evidence="7">
    <location>
        <begin position="477"/>
        <end position="510"/>
    </location>
</feature>
<protein>
    <submittedName>
        <fullName evidence="8">LPXTG-motif cell wall-anchored protein</fullName>
    </submittedName>
</protein>
<feature type="chain" id="PRO_5015513280" evidence="6">
    <location>
        <begin position="29"/>
        <end position="525"/>
    </location>
</feature>
<accession>A0A2T0UMG9</accession>
<dbReference type="EMBL" id="PVTJ01000004">
    <property type="protein sequence ID" value="PRY59121.1"/>
    <property type="molecule type" value="Genomic_DNA"/>
</dbReference>
<feature type="transmembrane region" description="Helical" evidence="5">
    <location>
        <begin position="486"/>
        <end position="506"/>
    </location>
</feature>
<keyword evidence="3 6" id="KW-0732">Signal</keyword>
<comment type="caution">
    <text evidence="8">The sequence shown here is derived from an EMBL/GenBank/DDBJ whole genome shotgun (WGS) entry which is preliminary data.</text>
</comment>
<dbReference type="RefSeq" id="WP_106364215.1">
    <property type="nucleotide sequence ID" value="NZ_PVTJ01000004.1"/>
</dbReference>
<dbReference type="InterPro" id="IPR019931">
    <property type="entry name" value="LPXTG_anchor"/>
</dbReference>
<evidence type="ECO:0000313" key="8">
    <source>
        <dbReference type="EMBL" id="PRY59121.1"/>
    </source>
</evidence>
<dbReference type="AlphaFoldDB" id="A0A2T0UMG9"/>
<keyword evidence="5" id="KW-1133">Transmembrane helix</keyword>
<evidence type="ECO:0000256" key="1">
    <source>
        <dbReference type="ARBA" id="ARBA00022512"/>
    </source>
</evidence>
<reference evidence="8 9" key="1">
    <citation type="submission" date="2018-03" db="EMBL/GenBank/DDBJ databases">
        <title>Genomic Encyclopedia of Type Strains, Phase III (KMG-III): the genomes of soil and plant-associated and newly described type strains.</title>
        <authorList>
            <person name="Whitman W."/>
        </authorList>
    </citation>
    <scope>NUCLEOTIDE SEQUENCE [LARGE SCALE GENOMIC DNA]</scope>
    <source>
        <strain evidence="8 9">CGMCC 4.7067</strain>
    </source>
</reference>
<dbReference type="OrthoDB" id="5175240at2"/>
<organism evidence="8 9">
    <name type="scientific">Glycomyces artemisiae</name>
    <dbReference type="NCBI Taxonomy" id="1076443"/>
    <lineage>
        <taxon>Bacteria</taxon>
        <taxon>Bacillati</taxon>
        <taxon>Actinomycetota</taxon>
        <taxon>Actinomycetes</taxon>
        <taxon>Glycomycetales</taxon>
        <taxon>Glycomycetaceae</taxon>
        <taxon>Glycomyces</taxon>
    </lineage>
</organism>
<proteinExistence type="predicted"/>
<gene>
    <name evidence="8" type="ORF">B0I28_104278</name>
</gene>
<evidence type="ECO:0000256" key="2">
    <source>
        <dbReference type="ARBA" id="ARBA00022525"/>
    </source>
</evidence>
<evidence type="ECO:0000256" key="6">
    <source>
        <dbReference type="SAM" id="SignalP"/>
    </source>
</evidence>
<keyword evidence="1" id="KW-0134">Cell wall</keyword>
<evidence type="ECO:0000313" key="9">
    <source>
        <dbReference type="Proteomes" id="UP000238176"/>
    </source>
</evidence>
<dbReference type="Proteomes" id="UP000238176">
    <property type="component" value="Unassembled WGS sequence"/>
</dbReference>
<dbReference type="NCBIfam" id="TIGR01167">
    <property type="entry name" value="LPXTG_anchor"/>
    <property type="match status" value="1"/>
</dbReference>
<evidence type="ECO:0000256" key="5">
    <source>
        <dbReference type="SAM" id="Phobius"/>
    </source>
</evidence>
<feature type="signal peptide" evidence="6">
    <location>
        <begin position="1"/>
        <end position="28"/>
    </location>
</feature>
<keyword evidence="4" id="KW-0572">Peptidoglycan-anchor</keyword>
<sequence>MNAPFNRLAAAAGAAVIGAGLFALPAYAQAPAPVDVVHPSDHRITADDSEHAGSLTIVFGDDFAEGEHDVTAVFSLAPDTGVYYWADNDPSYGGCGPEATSGLLTCEAEDADATVEFTYWYAAETGADPGAHPYTITIAVDGETVQVVDETMGVAAPGGERSYWHSNIAFDPVEPGSAVQVSPEFLQSGPLPADTAAVVVTVSGSDYLSNGLTRPAADFDNCVAEEYPAVHCVVTDFPDEAGRAFTFSDPVGIDVDAAAPGPMTVCGCSFSVEAINQDLLDERFGGVFWDEGAAGLFGIEPVADPGSEFLDSPAGYIDIATARHYYDLAVADGTIESGEVTTTVTVRNLGTAAAPPVFDGPGSYALIVDLPAGVEPVGAAAVGEWSYCEDDAADNPLFLDTMPAADLDGADVVCIFQSLGPESDLAFELTVKATGPGAGADGSVQVVAFGDHDYPGRLDADEGNNSADLTLNGAGSGQLPKTGSSLTWILAGAAAALVIGIVLFVVSRRRRGDDTAEESAEGPAE</sequence>
<evidence type="ECO:0000259" key="7">
    <source>
        <dbReference type="Pfam" id="PF00746"/>
    </source>
</evidence>
<keyword evidence="2" id="KW-0964">Secreted</keyword>
<keyword evidence="9" id="KW-1185">Reference proteome</keyword>